<comment type="similarity">
    <text evidence="1">Belongs to the short-chain dehydrogenases/reductases (SDR) family.</text>
</comment>
<proteinExistence type="inferred from homology"/>
<dbReference type="RefSeq" id="WP_167037929.1">
    <property type="nucleotide sequence ID" value="NZ_BAAANA010000001.1"/>
</dbReference>
<dbReference type="EMBL" id="JABEMB010000004">
    <property type="protein sequence ID" value="NNH03192.1"/>
    <property type="molecule type" value="Genomic_DNA"/>
</dbReference>
<comment type="caution">
    <text evidence="3">The sequence shown here is derived from an EMBL/GenBank/DDBJ whole genome shotgun (WGS) entry which is preliminary data.</text>
</comment>
<organism evidence="3 4">
    <name type="scientific">Microbacterium ulmi</name>
    <dbReference type="NCBI Taxonomy" id="179095"/>
    <lineage>
        <taxon>Bacteria</taxon>
        <taxon>Bacillati</taxon>
        <taxon>Actinomycetota</taxon>
        <taxon>Actinomycetes</taxon>
        <taxon>Micrococcales</taxon>
        <taxon>Microbacteriaceae</taxon>
        <taxon>Microbacterium</taxon>
    </lineage>
</organism>
<evidence type="ECO:0000313" key="4">
    <source>
        <dbReference type="Proteomes" id="UP000543598"/>
    </source>
</evidence>
<sequence>MSESDIDADGLGLSGRTVVVTGGASGIGLATVKRLLAAGANVGVVDLVPEGIEDALDEVDPRRERTIGAASDTTDEAAMTVAVDTVVARFGALDGLVTAAGVRQTPISFLDLDLDTWATVQRVLVKGTLIAVRIAARVMIAGGRGGSIVTIASVTGLMPRVRLAAYCSSKAGVIHLTKVVALELARHDIRANVLAPALTLTPRIDRAVALEGDHILGDKILGNLSEFRPGIPLGRAGRAEEQANAIVSLLSPTASFTTGAVLSVDGGVNVV</sequence>
<evidence type="ECO:0000256" key="1">
    <source>
        <dbReference type="ARBA" id="ARBA00006484"/>
    </source>
</evidence>
<dbReference type="FunFam" id="3.40.50.720:FF:000084">
    <property type="entry name" value="Short-chain dehydrogenase reductase"/>
    <property type="match status" value="1"/>
</dbReference>
<dbReference type="PROSITE" id="PS00061">
    <property type="entry name" value="ADH_SHORT"/>
    <property type="match status" value="1"/>
</dbReference>
<dbReference type="PRINTS" id="PR00081">
    <property type="entry name" value="GDHRDH"/>
</dbReference>
<keyword evidence="2" id="KW-0560">Oxidoreductase</keyword>
<dbReference type="Pfam" id="PF13561">
    <property type="entry name" value="adh_short_C2"/>
    <property type="match status" value="1"/>
</dbReference>
<accession>A0A7Y2Q0E5</accession>
<dbReference type="PANTHER" id="PTHR24321">
    <property type="entry name" value="DEHYDROGENASES, SHORT CHAIN"/>
    <property type="match status" value="1"/>
</dbReference>
<dbReference type="SUPFAM" id="SSF51735">
    <property type="entry name" value="NAD(P)-binding Rossmann-fold domains"/>
    <property type="match status" value="1"/>
</dbReference>
<dbReference type="PANTHER" id="PTHR24321:SF8">
    <property type="entry name" value="ESTRADIOL 17-BETA-DEHYDROGENASE 8-RELATED"/>
    <property type="match status" value="1"/>
</dbReference>
<dbReference type="Proteomes" id="UP000543598">
    <property type="component" value="Unassembled WGS sequence"/>
</dbReference>
<dbReference type="GO" id="GO:0016491">
    <property type="term" value="F:oxidoreductase activity"/>
    <property type="evidence" value="ECO:0007669"/>
    <property type="project" value="UniProtKB-KW"/>
</dbReference>
<dbReference type="InterPro" id="IPR036291">
    <property type="entry name" value="NAD(P)-bd_dom_sf"/>
</dbReference>
<dbReference type="Gene3D" id="3.40.50.720">
    <property type="entry name" value="NAD(P)-binding Rossmann-like Domain"/>
    <property type="match status" value="1"/>
</dbReference>
<reference evidence="3 4" key="1">
    <citation type="submission" date="2020-05" db="EMBL/GenBank/DDBJ databases">
        <title>MicrobeNet Type strains.</title>
        <authorList>
            <person name="Nicholson A.C."/>
        </authorList>
    </citation>
    <scope>NUCLEOTIDE SEQUENCE [LARGE SCALE GENOMIC DNA]</scope>
    <source>
        <strain evidence="3 4">JCM 14282</strain>
    </source>
</reference>
<dbReference type="AlphaFoldDB" id="A0A7Y2Q0E5"/>
<dbReference type="InterPro" id="IPR020904">
    <property type="entry name" value="Sc_DH/Rdtase_CS"/>
</dbReference>
<dbReference type="PRINTS" id="PR00080">
    <property type="entry name" value="SDRFAMILY"/>
</dbReference>
<dbReference type="InterPro" id="IPR002347">
    <property type="entry name" value="SDR_fam"/>
</dbReference>
<dbReference type="CDD" id="cd05233">
    <property type="entry name" value="SDR_c"/>
    <property type="match status" value="1"/>
</dbReference>
<gene>
    <name evidence="3" type="ORF">HLA99_04910</name>
</gene>
<name>A0A7Y2Q0E5_9MICO</name>
<evidence type="ECO:0000313" key="3">
    <source>
        <dbReference type="EMBL" id="NNH03192.1"/>
    </source>
</evidence>
<protein>
    <submittedName>
        <fullName evidence="3">SDR family oxidoreductase</fullName>
    </submittedName>
</protein>
<keyword evidence="4" id="KW-1185">Reference proteome</keyword>
<evidence type="ECO:0000256" key="2">
    <source>
        <dbReference type="ARBA" id="ARBA00023002"/>
    </source>
</evidence>